<dbReference type="Pfam" id="PF00378">
    <property type="entry name" value="ECH_1"/>
    <property type="match status" value="1"/>
</dbReference>
<reference evidence="3 4" key="1">
    <citation type="submission" date="2024-09" db="EMBL/GenBank/DDBJ databases">
        <authorList>
            <person name="Sun Q."/>
            <person name="Mori K."/>
        </authorList>
    </citation>
    <scope>NUCLEOTIDE SEQUENCE [LARGE SCALE GENOMIC DNA]</scope>
    <source>
        <strain evidence="3 4">CECT 7682</strain>
    </source>
</reference>
<evidence type="ECO:0000256" key="2">
    <source>
        <dbReference type="RuleBase" id="RU003707"/>
    </source>
</evidence>
<dbReference type="PANTHER" id="PTHR42964">
    <property type="entry name" value="ENOYL-COA HYDRATASE"/>
    <property type="match status" value="1"/>
</dbReference>
<dbReference type="InterPro" id="IPR018376">
    <property type="entry name" value="Enoyl-CoA_hyd/isom_CS"/>
</dbReference>
<gene>
    <name evidence="3" type="ORF">ACFFUR_02105</name>
</gene>
<dbReference type="InterPro" id="IPR014748">
    <property type="entry name" value="Enoyl-CoA_hydra_C"/>
</dbReference>
<name>A0ABV5J1A9_9BACT</name>
<dbReference type="InterPro" id="IPR051683">
    <property type="entry name" value="Enoyl-CoA_Hydratase/Isomerase"/>
</dbReference>
<evidence type="ECO:0000313" key="3">
    <source>
        <dbReference type="EMBL" id="MFB9210585.1"/>
    </source>
</evidence>
<protein>
    <submittedName>
        <fullName evidence="3">Enoyl-CoA hydratase/isomerase family protein</fullName>
    </submittedName>
</protein>
<proteinExistence type="inferred from homology"/>
<comment type="similarity">
    <text evidence="1 2">Belongs to the enoyl-CoA hydratase/isomerase family.</text>
</comment>
<dbReference type="Gene3D" id="3.90.226.10">
    <property type="entry name" value="2-enoyl-CoA Hydratase, Chain A, domain 1"/>
    <property type="match status" value="1"/>
</dbReference>
<dbReference type="Gene3D" id="1.10.12.10">
    <property type="entry name" value="Lyase 2-enoyl-coa Hydratase, Chain A, domain 2"/>
    <property type="match status" value="1"/>
</dbReference>
<comment type="caution">
    <text evidence="3">The sequence shown here is derived from an EMBL/GenBank/DDBJ whole genome shotgun (WGS) entry which is preliminary data.</text>
</comment>
<evidence type="ECO:0000313" key="4">
    <source>
        <dbReference type="Proteomes" id="UP001589654"/>
    </source>
</evidence>
<dbReference type="Proteomes" id="UP001589654">
    <property type="component" value="Unassembled WGS sequence"/>
</dbReference>
<accession>A0ABV5J1A9</accession>
<keyword evidence="4" id="KW-1185">Reference proteome</keyword>
<dbReference type="RefSeq" id="WP_290246835.1">
    <property type="nucleotide sequence ID" value="NZ_JAUFQT010000001.1"/>
</dbReference>
<dbReference type="EMBL" id="JBHMEW010000008">
    <property type="protein sequence ID" value="MFB9210585.1"/>
    <property type="molecule type" value="Genomic_DNA"/>
</dbReference>
<dbReference type="SUPFAM" id="SSF52096">
    <property type="entry name" value="ClpP/crotonase"/>
    <property type="match status" value="1"/>
</dbReference>
<dbReference type="PANTHER" id="PTHR42964:SF1">
    <property type="entry name" value="POLYKETIDE BIOSYNTHESIS ENOYL-COA HYDRATASE PKSH-RELATED"/>
    <property type="match status" value="1"/>
</dbReference>
<dbReference type="CDD" id="cd06558">
    <property type="entry name" value="crotonase-like"/>
    <property type="match status" value="1"/>
</dbReference>
<dbReference type="InterPro" id="IPR001753">
    <property type="entry name" value="Enoyl-CoA_hydra/iso"/>
</dbReference>
<organism evidence="3 4">
    <name type="scientific">Echinicola jeungdonensis</name>
    <dbReference type="NCBI Taxonomy" id="709343"/>
    <lineage>
        <taxon>Bacteria</taxon>
        <taxon>Pseudomonadati</taxon>
        <taxon>Bacteroidota</taxon>
        <taxon>Cytophagia</taxon>
        <taxon>Cytophagales</taxon>
        <taxon>Cyclobacteriaceae</taxon>
        <taxon>Echinicola</taxon>
    </lineage>
</organism>
<dbReference type="InterPro" id="IPR029045">
    <property type="entry name" value="ClpP/crotonase-like_dom_sf"/>
</dbReference>
<sequence length="258" mass="28778">MEKQVTFEISNRMGYITLNRPEKRNALNAEMVRELGHALDEAEKSGEVKVVVIKAEGKAFCAGADLDYIKQLQDFTYEENLGDSLQLKSLFQRIYQFPKVVIAQIQGHALAGGCGLATVCDFAYAATEVKMGYTEVKIGFIPALVMVFLQRKIGEGRARELLLGGKLISADQAYLYGLVNKVVPKEELENEVKNLGEQLILQNSGTSMKMIKAMLSQVQEMELEDALKYAAVQNAKARETEDCKRGIEAFLNKKSINW</sequence>
<evidence type="ECO:0000256" key="1">
    <source>
        <dbReference type="ARBA" id="ARBA00005254"/>
    </source>
</evidence>
<dbReference type="PROSITE" id="PS00166">
    <property type="entry name" value="ENOYL_COA_HYDRATASE"/>
    <property type="match status" value="1"/>
</dbReference>